<dbReference type="AlphaFoldDB" id="A0A841MPD7"/>
<keyword evidence="3" id="KW-0238">DNA-binding</keyword>
<proteinExistence type="predicted"/>
<dbReference type="Gene3D" id="2.40.50.1020">
    <property type="entry name" value="LytTr DNA-binding domain"/>
    <property type="match status" value="1"/>
</dbReference>
<dbReference type="EMBL" id="JACIJO010000001">
    <property type="protein sequence ID" value="MBB6324498.1"/>
    <property type="molecule type" value="Genomic_DNA"/>
</dbReference>
<protein>
    <submittedName>
        <fullName evidence="3">DNA-binding LytR/AlgR family response regulator</fullName>
    </submittedName>
</protein>
<organism evidence="3 4">
    <name type="scientific">Algoriphagus iocasae</name>
    <dbReference type="NCBI Taxonomy" id="1836499"/>
    <lineage>
        <taxon>Bacteria</taxon>
        <taxon>Pseudomonadati</taxon>
        <taxon>Bacteroidota</taxon>
        <taxon>Cytophagia</taxon>
        <taxon>Cytophagales</taxon>
        <taxon>Cyclobacteriaceae</taxon>
        <taxon>Algoriphagus</taxon>
    </lineage>
</organism>
<keyword evidence="1" id="KW-0812">Transmembrane</keyword>
<feature type="transmembrane region" description="Helical" evidence="1">
    <location>
        <begin position="121"/>
        <end position="146"/>
    </location>
</feature>
<dbReference type="PANTHER" id="PTHR37299">
    <property type="entry name" value="TRANSCRIPTIONAL REGULATOR-RELATED"/>
    <property type="match status" value="1"/>
</dbReference>
<dbReference type="PROSITE" id="PS50930">
    <property type="entry name" value="HTH_LYTTR"/>
    <property type="match status" value="1"/>
</dbReference>
<dbReference type="InterPro" id="IPR007492">
    <property type="entry name" value="LytTR_DNA-bd_dom"/>
</dbReference>
<dbReference type="GO" id="GO:0003677">
    <property type="term" value="F:DNA binding"/>
    <property type="evidence" value="ECO:0007669"/>
    <property type="project" value="UniProtKB-KW"/>
</dbReference>
<feature type="transmembrane region" description="Helical" evidence="1">
    <location>
        <begin position="14"/>
        <end position="37"/>
    </location>
</feature>
<keyword evidence="1" id="KW-1133">Transmembrane helix</keyword>
<sequence>MVKQTAAISYNDRIFRVLMSLLTALFMSLYGSSLGFWEHFVLKAFYMELLSSLIIATFIIELVHAVTKRLDRYYDWQERPLKRAGLQLLLGVVLPGIVDFGLAAVYFQFFGLNIIRDTTYAIYAFPLVVALIFMFNLYYLCLYLFLKMKSADGGNRKKETILVQQGARFIPLAISEIHYIYHQKRMNYLVTGTNKTYFLNETLDEMESLLPPRDFFRVNRRMIIRHVACTHFQSHEHGKLLLQLEPPYSESVTVSQTRAKAFRKWIYR</sequence>
<dbReference type="Proteomes" id="UP000588604">
    <property type="component" value="Unassembled WGS sequence"/>
</dbReference>
<gene>
    <name evidence="3" type="ORF">FHS59_000113</name>
</gene>
<dbReference type="SMART" id="SM00850">
    <property type="entry name" value="LytTR"/>
    <property type="match status" value="1"/>
</dbReference>
<dbReference type="PANTHER" id="PTHR37299:SF1">
    <property type="entry name" value="STAGE 0 SPORULATION PROTEIN A HOMOLOG"/>
    <property type="match status" value="1"/>
</dbReference>
<comment type="caution">
    <text evidence="3">The sequence shown here is derived from an EMBL/GenBank/DDBJ whole genome shotgun (WGS) entry which is preliminary data.</text>
</comment>
<evidence type="ECO:0000313" key="3">
    <source>
        <dbReference type="EMBL" id="MBB6324498.1"/>
    </source>
</evidence>
<evidence type="ECO:0000259" key="2">
    <source>
        <dbReference type="PROSITE" id="PS50930"/>
    </source>
</evidence>
<feature type="transmembrane region" description="Helical" evidence="1">
    <location>
        <begin position="88"/>
        <end position="109"/>
    </location>
</feature>
<feature type="transmembrane region" description="Helical" evidence="1">
    <location>
        <begin position="49"/>
        <end position="67"/>
    </location>
</feature>
<evidence type="ECO:0000256" key="1">
    <source>
        <dbReference type="SAM" id="Phobius"/>
    </source>
</evidence>
<evidence type="ECO:0000313" key="4">
    <source>
        <dbReference type="Proteomes" id="UP000588604"/>
    </source>
</evidence>
<keyword evidence="4" id="KW-1185">Reference proteome</keyword>
<dbReference type="Pfam" id="PF04397">
    <property type="entry name" value="LytTR"/>
    <property type="match status" value="1"/>
</dbReference>
<dbReference type="GO" id="GO:0000156">
    <property type="term" value="F:phosphorelay response regulator activity"/>
    <property type="evidence" value="ECO:0007669"/>
    <property type="project" value="InterPro"/>
</dbReference>
<dbReference type="InterPro" id="IPR046947">
    <property type="entry name" value="LytR-like"/>
</dbReference>
<reference evidence="3 4" key="1">
    <citation type="submission" date="2020-08" db="EMBL/GenBank/DDBJ databases">
        <title>Genomic Encyclopedia of Type Strains, Phase IV (KMG-IV): sequencing the most valuable type-strain genomes for metagenomic binning, comparative biology and taxonomic classification.</title>
        <authorList>
            <person name="Goeker M."/>
        </authorList>
    </citation>
    <scope>NUCLEOTIDE SEQUENCE [LARGE SCALE GENOMIC DNA]</scope>
    <source>
        <strain evidence="3 4">DSM 102044</strain>
    </source>
</reference>
<dbReference type="RefSeq" id="WP_184492480.1">
    <property type="nucleotide sequence ID" value="NZ_JACIJO010000001.1"/>
</dbReference>
<accession>A0A841MPD7</accession>
<name>A0A841MPD7_9BACT</name>
<feature type="domain" description="HTH LytTR-type" evidence="2">
    <location>
        <begin position="161"/>
        <end position="268"/>
    </location>
</feature>
<keyword evidence="1" id="KW-0472">Membrane</keyword>